<dbReference type="InterPro" id="IPR000383">
    <property type="entry name" value="Xaa-Pro-like_dom"/>
</dbReference>
<dbReference type="Proteomes" id="UP000554235">
    <property type="component" value="Unassembled WGS sequence"/>
</dbReference>
<sequence>MASTTPQKVSFYSRGLKLAGHLYQPPPGAPNRKGAAIVICHPWTSIKEQSPANYARVLAPAGFICLTYDAAYQGESEGEPRDLEDPYQRVEDIKCAVTYLTSLKEVNSDKIGVFGICASGGYAPFAAQADLRIKACATAAAVCAGTMARRGYEKDSSNMDILKTQLEAAAADRNSDVTGEKVPIVHMLPEKYSDLPEDFPESFRDLASYYRTPRGFHERATNTCIPRSWDIMGNFDAFSFIEMISPRPLLMITGTKAATRWYSEDAIEKAKEPKELVVLEGMTHADLYDKVDEAGEKLVEFFGKSLA</sequence>
<gene>
    <name evidence="3" type="ORF">FALBO_9254</name>
</gene>
<dbReference type="OrthoDB" id="2498029at2759"/>
<keyword evidence="4" id="KW-1185">Reference proteome</keyword>
<protein>
    <submittedName>
        <fullName evidence="3">X-pro dipeptidyl-peptidase (S15 family)</fullName>
    </submittedName>
</protein>
<evidence type="ECO:0000313" key="3">
    <source>
        <dbReference type="EMBL" id="KAF4463919.1"/>
    </source>
</evidence>
<dbReference type="Pfam" id="PF02129">
    <property type="entry name" value="Peptidase_S15"/>
    <property type="match status" value="1"/>
</dbReference>
<evidence type="ECO:0000259" key="2">
    <source>
        <dbReference type="Pfam" id="PF02129"/>
    </source>
</evidence>
<dbReference type="GO" id="GO:0016787">
    <property type="term" value="F:hydrolase activity"/>
    <property type="evidence" value="ECO:0007669"/>
    <property type="project" value="InterPro"/>
</dbReference>
<organism evidence="3 4">
    <name type="scientific">Fusarium albosuccineum</name>
    <dbReference type="NCBI Taxonomy" id="1237068"/>
    <lineage>
        <taxon>Eukaryota</taxon>
        <taxon>Fungi</taxon>
        <taxon>Dikarya</taxon>
        <taxon>Ascomycota</taxon>
        <taxon>Pezizomycotina</taxon>
        <taxon>Sordariomycetes</taxon>
        <taxon>Hypocreomycetidae</taxon>
        <taxon>Hypocreales</taxon>
        <taxon>Nectriaceae</taxon>
        <taxon>Fusarium</taxon>
        <taxon>Fusarium decemcellulare species complex</taxon>
    </lineage>
</organism>
<accession>A0A8H4P645</accession>
<dbReference type="AlphaFoldDB" id="A0A8H4P645"/>
<dbReference type="EMBL" id="JAADYS010001275">
    <property type="protein sequence ID" value="KAF4463919.1"/>
    <property type="molecule type" value="Genomic_DNA"/>
</dbReference>
<comment type="caution">
    <text evidence="3">The sequence shown here is derived from an EMBL/GenBank/DDBJ whole genome shotgun (WGS) entry which is preliminary data.</text>
</comment>
<dbReference type="PANTHER" id="PTHR47751:SF1">
    <property type="entry name" value="SUPERFAMILY HYDROLASE, PUTATIVE (AFU_ORTHOLOGUE AFUA_2G16580)-RELATED"/>
    <property type="match status" value="1"/>
</dbReference>
<dbReference type="InterPro" id="IPR029058">
    <property type="entry name" value="AB_hydrolase_fold"/>
</dbReference>
<dbReference type="Gene3D" id="3.40.50.1820">
    <property type="entry name" value="alpha/beta hydrolase"/>
    <property type="match status" value="1"/>
</dbReference>
<comment type="similarity">
    <text evidence="1">Belongs to the polyketide transferase af380 family.</text>
</comment>
<dbReference type="SUPFAM" id="SSF53474">
    <property type="entry name" value="alpha/beta-Hydrolases"/>
    <property type="match status" value="1"/>
</dbReference>
<dbReference type="Gene3D" id="1.10.10.800">
    <property type="match status" value="1"/>
</dbReference>
<dbReference type="PANTHER" id="PTHR47751">
    <property type="entry name" value="SUPERFAMILY HYDROLASE, PUTATIVE (AFU_ORTHOLOGUE AFUA_2G16580)-RELATED"/>
    <property type="match status" value="1"/>
</dbReference>
<feature type="domain" description="Xaa-Pro dipeptidyl-peptidase-like" evidence="2">
    <location>
        <begin position="15"/>
        <end position="147"/>
    </location>
</feature>
<name>A0A8H4P645_9HYPO</name>
<reference evidence="3 4" key="1">
    <citation type="submission" date="2020-01" db="EMBL/GenBank/DDBJ databases">
        <title>Identification and distribution of gene clusters putatively required for synthesis of sphingolipid metabolism inhibitors in phylogenetically diverse species of the filamentous fungus Fusarium.</title>
        <authorList>
            <person name="Kim H.-S."/>
            <person name="Busman M."/>
            <person name="Brown D.W."/>
            <person name="Divon H."/>
            <person name="Uhlig S."/>
            <person name="Proctor R.H."/>
        </authorList>
    </citation>
    <scope>NUCLEOTIDE SEQUENCE [LARGE SCALE GENOMIC DNA]</scope>
    <source>
        <strain evidence="3 4">NRRL 20459</strain>
    </source>
</reference>
<evidence type="ECO:0000256" key="1">
    <source>
        <dbReference type="ARBA" id="ARBA00029464"/>
    </source>
</evidence>
<evidence type="ECO:0000313" key="4">
    <source>
        <dbReference type="Proteomes" id="UP000554235"/>
    </source>
</evidence>
<proteinExistence type="inferred from homology"/>
<dbReference type="InterPro" id="IPR051411">
    <property type="entry name" value="Polyketide_trans_af380"/>
</dbReference>